<feature type="transmembrane region" description="Helical" evidence="1">
    <location>
        <begin position="90"/>
        <end position="107"/>
    </location>
</feature>
<keyword evidence="1" id="KW-1133">Transmembrane helix</keyword>
<feature type="transmembrane region" description="Helical" evidence="1">
    <location>
        <begin position="244"/>
        <end position="264"/>
    </location>
</feature>
<name>A0A1T5FL30_9BACT</name>
<feature type="transmembrane region" description="Helical" evidence="1">
    <location>
        <begin position="169"/>
        <end position="188"/>
    </location>
</feature>
<feature type="transmembrane region" description="Helical" evidence="1">
    <location>
        <begin position="63"/>
        <end position="84"/>
    </location>
</feature>
<feature type="transmembrane region" description="Helical" evidence="1">
    <location>
        <begin position="218"/>
        <end position="237"/>
    </location>
</feature>
<evidence type="ECO:0000313" key="2">
    <source>
        <dbReference type="EMBL" id="SKB96855.1"/>
    </source>
</evidence>
<accession>A0A1T5FL30</accession>
<gene>
    <name evidence="2" type="ORF">SAMN03080601_01619</name>
</gene>
<keyword evidence="1" id="KW-0812">Transmembrane</keyword>
<evidence type="ECO:0000256" key="1">
    <source>
        <dbReference type="SAM" id="Phobius"/>
    </source>
</evidence>
<proteinExistence type="predicted"/>
<reference evidence="3" key="1">
    <citation type="submission" date="2017-02" db="EMBL/GenBank/DDBJ databases">
        <authorList>
            <person name="Varghese N."/>
            <person name="Submissions S."/>
        </authorList>
    </citation>
    <scope>NUCLEOTIDE SEQUENCE [LARGE SCALE GENOMIC DNA]</scope>
    <source>
        <strain evidence="3">DSM 24412</strain>
    </source>
</reference>
<feature type="transmembrane region" description="Helical" evidence="1">
    <location>
        <begin position="33"/>
        <end position="56"/>
    </location>
</feature>
<feature type="transmembrane region" description="Helical" evidence="1">
    <location>
        <begin position="195"/>
        <end position="212"/>
    </location>
</feature>
<keyword evidence="1" id="KW-0472">Membrane</keyword>
<dbReference type="AlphaFoldDB" id="A0A1T5FL30"/>
<dbReference type="RefSeq" id="WP_079557380.1">
    <property type="nucleotide sequence ID" value="NZ_CP021904.1"/>
</dbReference>
<feature type="transmembrane region" description="Helical" evidence="1">
    <location>
        <begin position="119"/>
        <end position="137"/>
    </location>
</feature>
<sequence length="414" mass="47146">MNFSFKNAGIIILALFLLKESLDAIIRYYLASINLVALTYVPIFLIVIYVVFNFWAELKRTPYFSSIAIIFMVIISSVVGFLNLGQLTPALFAIYVFFPFFFGLQTGDLVYRSILIKRIALIMIFILSAGVIMEWVGELPWKGFSYEIGGVEIEASRSWASLGIQRLSGFARTSYNFAILMVCFLILLYGRINHFAYFLLFLSSFFVVSLSTTKGVMLVFIVLALLFIVGWISRFLFHFGFKTTLGMSLLVGLVLPISTLWVVYDLDLYDIVMRVIFLSFEMRLTDVWPEAMENFAYWNDYITGKGAGNVGVASMIYNPENYNPVDNLYLYVLIVFGAPFIVLLALLLRRIFKLKESDIYINLLMMATFIFVYGIFTNVLESGILAYFLGTLISVAFNKSPDENEKSTEISHET</sequence>
<dbReference type="EMBL" id="FUYV01000008">
    <property type="protein sequence ID" value="SKB96855.1"/>
    <property type="molecule type" value="Genomic_DNA"/>
</dbReference>
<feature type="transmembrane region" description="Helical" evidence="1">
    <location>
        <begin position="328"/>
        <end position="347"/>
    </location>
</feature>
<dbReference type="KEGG" id="asx:CDL62_09930"/>
<keyword evidence="3" id="KW-1185">Reference proteome</keyword>
<dbReference type="OrthoDB" id="1496207at2"/>
<protein>
    <recommendedName>
        <fullName evidence="4">O-antigen ligase like membrane protein</fullName>
    </recommendedName>
</protein>
<organism evidence="2 3">
    <name type="scientific">Alkalitalea saponilacus</name>
    <dbReference type="NCBI Taxonomy" id="889453"/>
    <lineage>
        <taxon>Bacteria</taxon>
        <taxon>Pseudomonadati</taxon>
        <taxon>Bacteroidota</taxon>
        <taxon>Bacteroidia</taxon>
        <taxon>Marinilabiliales</taxon>
        <taxon>Marinilabiliaceae</taxon>
        <taxon>Alkalitalea</taxon>
    </lineage>
</organism>
<evidence type="ECO:0008006" key="4">
    <source>
        <dbReference type="Google" id="ProtNLM"/>
    </source>
</evidence>
<evidence type="ECO:0000313" key="3">
    <source>
        <dbReference type="Proteomes" id="UP000191055"/>
    </source>
</evidence>
<dbReference type="STRING" id="889453.SAMN03080601_01619"/>
<dbReference type="Proteomes" id="UP000191055">
    <property type="component" value="Unassembled WGS sequence"/>
</dbReference>